<accession>A0ABS9BF81</accession>
<name>A0ABS9BF81_9BACT</name>
<comment type="pathway">
    <text evidence="3">Amino-acid biosynthesis; L-leucine biosynthesis; L-leucine from 3-methyl-2-oxobutanoate: step 4/4.</text>
</comment>
<keyword evidence="10" id="KW-1185">Reference proteome</keyword>
<dbReference type="PANTHER" id="PTHR42743">
    <property type="entry name" value="AMINO-ACID AMINOTRANSFERASE"/>
    <property type="match status" value="1"/>
</dbReference>
<evidence type="ECO:0000256" key="8">
    <source>
        <dbReference type="ARBA" id="ARBA00049229"/>
    </source>
</evidence>
<dbReference type="InterPro" id="IPR036038">
    <property type="entry name" value="Aminotransferase-like"/>
</dbReference>
<comment type="catalytic activity">
    <reaction evidence="6">
        <text>L-valine + 2-oxoglutarate = 3-methyl-2-oxobutanoate + L-glutamate</text>
        <dbReference type="Rhea" id="RHEA:24813"/>
        <dbReference type="ChEBI" id="CHEBI:11851"/>
        <dbReference type="ChEBI" id="CHEBI:16810"/>
        <dbReference type="ChEBI" id="CHEBI:29985"/>
        <dbReference type="ChEBI" id="CHEBI:57762"/>
        <dbReference type="EC" id="2.6.1.42"/>
    </reaction>
</comment>
<dbReference type="InterPro" id="IPR043131">
    <property type="entry name" value="BCAT-like_N"/>
</dbReference>
<comment type="catalytic activity">
    <reaction evidence="7">
        <text>L-isoleucine + 2-oxoglutarate = (S)-3-methyl-2-oxopentanoate + L-glutamate</text>
        <dbReference type="Rhea" id="RHEA:24801"/>
        <dbReference type="ChEBI" id="CHEBI:16810"/>
        <dbReference type="ChEBI" id="CHEBI:29985"/>
        <dbReference type="ChEBI" id="CHEBI:35146"/>
        <dbReference type="ChEBI" id="CHEBI:58045"/>
        <dbReference type="EC" id="2.6.1.42"/>
    </reaction>
</comment>
<dbReference type="PANTHER" id="PTHR42743:SF11">
    <property type="entry name" value="AMINODEOXYCHORISMATE LYASE"/>
    <property type="match status" value="1"/>
</dbReference>
<gene>
    <name evidence="9" type="ORF">L0U88_04755</name>
</gene>
<reference evidence="9 10" key="1">
    <citation type="submission" date="2022-01" db="EMBL/GenBank/DDBJ databases">
        <title>Flavihumibacter sp. nov., isolated from sediment of a river.</title>
        <authorList>
            <person name="Liu H."/>
        </authorList>
    </citation>
    <scope>NUCLEOTIDE SEQUENCE [LARGE SCALE GENOMIC DNA]</scope>
    <source>
        <strain evidence="9 10">RY-1</strain>
    </source>
</reference>
<comment type="caution">
    <text evidence="9">The sequence shown here is derived from an EMBL/GenBank/DDBJ whole genome shotgun (WGS) entry which is preliminary data.</text>
</comment>
<protein>
    <recommendedName>
        <fullName evidence="5">branched-chain-amino-acid transaminase</fullName>
        <ecNumber evidence="5">2.6.1.42</ecNumber>
    </recommendedName>
</protein>
<dbReference type="GO" id="GO:0008483">
    <property type="term" value="F:transaminase activity"/>
    <property type="evidence" value="ECO:0007669"/>
    <property type="project" value="UniProtKB-KW"/>
</dbReference>
<dbReference type="EC" id="2.6.1.42" evidence="5"/>
<evidence type="ECO:0000256" key="5">
    <source>
        <dbReference type="ARBA" id="ARBA00013053"/>
    </source>
</evidence>
<keyword evidence="9" id="KW-0032">Aminotransferase</keyword>
<dbReference type="Pfam" id="PF01063">
    <property type="entry name" value="Aminotran_4"/>
    <property type="match status" value="1"/>
</dbReference>
<dbReference type="EMBL" id="JAKEVY010000001">
    <property type="protein sequence ID" value="MCF1713940.1"/>
    <property type="molecule type" value="Genomic_DNA"/>
</dbReference>
<sequence>MSQVLFEDGQFYRDDKLLIGANSRAIRYGDGLFETMKVNKGSIQLADWHFERLFSGLALLQFECPSYFTPAYLKDKILQLAHRNGHSNLARIRLMIFRGNGGLYDTVSHFPHHVIQCWSLPPANHQWNENGLVLGIHRTAHKTMDLLANTKSNNYLPYVLGALEVKKEKWNDAVVLNAVGRVADCTIANLFLVKEGVLYTPAASEGPVLGIMRRYMLDYCRKAGLPFKETTINEEDLQQADEIFLTNTSYGIRWVGSLGDRKYANSFSARLYKEAIQPLFHPKN</sequence>
<evidence type="ECO:0000256" key="2">
    <source>
        <dbReference type="ARBA" id="ARBA00004931"/>
    </source>
</evidence>
<dbReference type="Proteomes" id="UP001200145">
    <property type="component" value="Unassembled WGS sequence"/>
</dbReference>
<dbReference type="InterPro" id="IPR043132">
    <property type="entry name" value="BCAT-like_C"/>
</dbReference>
<proteinExistence type="inferred from homology"/>
<comment type="pathway">
    <text evidence="2">Amino-acid biosynthesis; L-valine biosynthesis; L-valine from pyruvate: step 4/4.</text>
</comment>
<organism evidence="9 10">
    <name type="scientific">Flavihumibacter fluminis</name>
    <dbReference type="NCBI Taxonomy" id="2909236"/>
    <lineage>
        <taxon>Bacteria</taxon>
        <taxon>Pseudomonadati</taxon>
        <taxon>Bacteroidota</taxon>
        <taxon>Chitinophagia</taxon>
        <taxon>Chitinophagales</taxon>
        <taxon>Chitinophagaceae</taxon>
        <taxon>Flavihumibacter</taxon>
    </lineage>
</organism>
<comment type="pathway">
    <text evidence="1">Amino-acid biosynthesis; L-isoleucine biosynthesis; L-isoleucine from 2-oxobutanoate: step 4/4.</text>
</comment>
<evidence type="ECO:0000256" key="7">
    <source>
        <dbReference type="ARBA" id="ARBA00048798"/>
    </source>
</evidence>
<dbReference type="InterPro" id="IPR001544">
    <property type="entry name" value="Aminotrans_IV"/>
</dbReference>
<evidence type="ECO:0000256" key="1">
    <source>
        <dbReference type="ARBA" id="ARBA00004824"/>
    </source>
</evidence>
<comment type="similarity">
    <text evidence="4">Belongs to the class-IV pyridoxal-phosphate-dependent aminotransferase family.</text>
</comment>
<evidence type="ECO:0000313" key="10">
    <source>
        <dbReference type="Proteomes" id="UP001200145"/>
    </source>
</evidence>
<dbReference type="SUPFAM" id="SSF56752">
    <property type="entry name" value="D-aminoacid aminotransferase-like PLP-dependent enzymes"/>
    <property type="match status" value="1"/>
</dbReference>
<evidence type="ECO:0000256" key="4">
    <source>
        <dbReference type="ARBA" id="ARBA00009320"/>
    </source>
</evidence>
<dbReference type="InterPro" id="IPR050571">
    <property type="entry name" value="Class-IV_PLP-Dep_Aminotrnsfr"/>
</dbReference>
<dbReference type="Gene3D" id="3.30.470.10">
    <property type="match status" value="1"/>
</dbReference>
<evidence type="ECO:0000313" key="9">
    <source>
        <dbReference type="EMBL" id="MCF1713940.1"/>
    </source>
</evidence>
<dbReference type="RefSeq" id="WP_234864467.1">
    <property type="nucleotide sequence ID" value="NZ_JAKEVY010000001.1"/>
</dbReference>
<dbReference type="Gene3D" id="3.20.10.10">
    <property type="entry name" value="D-amino Acid Aminotransferase, subunit A, domain 2"/>
    <property type="match status" value="1"/>
</dbReference>
<evidence type="ECO:0000256" key="6">
    <source>
        <dbReference type="ARBA" id="ARBA00048212"/>
    </source>
</evidence>
<evidence type="ECO:0000256" key="3">
    <source>
        <dbReference type="ARBA" id="ARBA00005072"/>
    </source>
</evidence>
<comment type="catalytic activity">
    <reaction evidence="8">
        <text>L-leucine + 2-oxoglutarate = 4-methyl-2-oxopentanoate + L-glutamate</text>
        <dbReference type="Rhea" id="RHEA:18321"/>
        <dbReference type="ChEBI" id="CHEBI:16810"/>
        <dbReference type="ChEBI" id="CHEBI:17865"/>
        <dbReference type="ChEBI" id="CHEBI:29985"/>
        <dbReference type="ChEBI" id="CHEBI:57427"/>
        <dbReference type="EC" id="2.6.1.42"/>
    </reaction>
</comment>
<keyword evidence="9" id="KW-0808">Transferase</keyword>